<evidence type="ECO:0000256" key="1">
    <source>
        <dbReference type="ARBA" id="ARBA00000135"/>
    </source>
</evidence>
<dbReference type="eggNOG" id="COG0260">
    <property type="taxonomic scope" value="Bacteria"/>
</dbReference>
<evidence type="ECO:0000256" key="2">
    <source>
        <dbReference type="ARBA" id="ARBA00000967"/>
    </source>
</evidence>
<keyword evidence="9" id="KW-0732">Signal</keyword>
<dbReference type="Pfam" id="PF00883">
    <property type="entry name" value="Peptidase_M17"/>
    <property type="match status" value="1"/>
</dbReference>
<keyword evidence="5 8" id="KW-0645">Protease</keyword>
<sequence>MFRLSAIAAILAASCSFVAIADQFQVKASSSIAPTADTLVLLVSPDQLNANPQLEAISKQENFSAAHGKTLNWLAPASPYSQYQRVLLLGTGDSAKLTPYQASLLGATAARSLKGSAANTIQLDASLIKTPIGQAELLAQISHGVNLASYTFSRYHSNKQPPKVRQLHLLSAEQAATEQRLAQLAALSEGVALARDLTNEPANGIYPETFAKQALELRKLGAKVTVLDEKALEKAGLGAILAVGRGSARPPRLVIVHWEGSKQAPLALIGKGITFDTGGYNLKTQADSILRMTSDMAGAAAVLGTMHTLAKQKAPVNVVGLMALAENMISDRAYLPGDVITAGNGKTIEIINTDAEGRLVMADALYYAETNFKPRAMVDIATLTGSKVGALGSYYAGIFSKDDNLVAQLTQAGEKTQEKLWRLPMTDEMLPELKSRIADLRNTGSSTGASTAALFLQQFVKDTPFAHLDIAGNALSSGNRGLQTEGATGYGVRLLTEWVLTAE</sequence>
<feature type="binding site" evidence="8">
    <location>
        <position position="276"/>
    </location>
    <ligand>
        <name>Mn(2+)</name>
        <dbReference type="ChEBI" id="CHEBI:29035"/>
        <label>1</label>
    </ligand>
</feature>
<feature type="binding site" evidence="8">
    <location>
        <position position="354"/>
    </location>
    <ligand>
        <name>Mn(2+)</name>
        <dbReference type="ChEBI" id="CHEBI:29035"/>
        <label>1</label>
    </ligand>
</feature>
<keyword evidence="8" id="KW-0963">Cytoplasm</keyword>
<dbReference type="InterPro" id="IPR011356">
    <property type="entry name" value="Leucine_aapep/pepB"/>
</dbReference>
<feature type="domain" description="Cytosol aminopeptidase" evidence="10">
    <location>
        <begin position="352"/>
        <end position="359"/>
    </location>
</feature>
<proteinExistence type="inferred from homology"/>
<dbReference type="NCBIfam" id="NF002077">
    <property type="entry name" value="PRK00913.2-4"/>
    <property type="match status" value="1"/>
</dbReference>
<organism evidence="11 12">
    <name type="scientific">Alishewanella jeotgali KCTC 22429</name>
    <dbReference type="NCBI Taxonomy" id="1129374"/>
    <lineage>
        <taxon>Bacteria</taxon>
        <taxon>Pseudomonadati</taxon>
        <taxon>Pseudomonadota</taxon>
        <taxon>Gammaproteobacteria</taxon>
        <taxon>Alteromonadales</taxon>
        <taxon>Alteromonadaceae</taxon>
        <taxon>Alishewanella</taxon>
    </lineage>
</organism>
<evidence type="ECO:0000313" key="12">
    <source>
        <dbReference type="Proteomes" id="UP000012046"/>
    </source>
</evidence>
<comment type="catalytic activity">
    <reaction evidence="1 8">
        <text>Release of an N-terminal amino acid, Xaa-|-Yaa-, in which Xaa is preferably Leu, but may be other amino acids including Pro although not Arg or Lys, and Yaa may be Pro. Amino acid amides and methyl esters are also readily hydrolyzed, but rates on arylamides are exceedingly low.</text>
        <dbReference type="EC" id="3.4.11.1"/>
    </reaction>
</comment>
<reference evidence="11 12" key="1">
    <citation type="journal article" date="2012" name="J. Bacteriol.">
        <title>Genome Sequence of Extracellular-Protease-Producing Alishewanella jeotgali Isolated from Traditional Korean Fermented Seafood.</title>
        <authorList>
            <person name="Jung J."/>
            <person name="Chun J."/>
            <person name="Park W."/>
        </authorList>
    </citation>
    <scope>NUCLEOTIDE SEQUENCE [LARGE SCALE GENOMIC DNA]</scope>
    <source>
        <strain evidence="11 12">KCTC 22429</strain>
    </source>
</reference>
<keyword evidence="6 8" id="KW-0378">Hydrolase</keyword>
<dbReference type="PATRIC" id="fig|1129374.4.peg.3244"/>
<feature type="binding site" evidence="8">
    <location>
        <position position="271"/>
    </location>
    <ligand>
        <name>Mn(2+)</name>
        <dbReference type="ChEBI" id="CHEBI:29035"/>
        <label>2</label>
    </ligand>
</feature>
<evidence type="ECO:0000256" key="5">
    <source>
        <dbReference type="ARBA" id="ARBA00022670"/>
    </source>
</evidence>
<dbReference type="GO" id="GO:0006508">
    <property type="term" value="P:proteolysis"/>
    <property type="evidence" value="ECO:0007669"/>
    <property type="project" value="UniProtKB-KW"/>
</dbReference>
<comment type="caution">
    <text evidence="11">The sequence shown here is derived from an EMBL/GenBank/DDBJ whole genome shotgun (WGS) entry which is preliminary data.</text>
</comment>
<feature type="active site" evidence="8">
    <location>
        <position position="283"/>
    </location>
</feature>
<dbReference type="PANTHER" id="PTHR11963:SF23">
    <property type="entry name" value="CYTOSOL AMINOPEPTIDASE"/>
    <property type="match status" value="1"/>
</dbReference>
<evidence type="ECO:0000259" key="10">
    <source>
        <dbReference type="PROSITE" id="PS00631"/>
    </source>
</evidence>
<keyword evidence="7 8" id="KW-0464">Manganese</keyword>
<keyword evidence="8" id="KW-0479">Metal-binding</keyword>
<dbReference type="Gene3D" id="3.40.220.10">
    <property type="entry name" value="Leucine Aminopeptidase, subunit E, domain 1"/>
    <property type="match status" value="1"/>
</dbReference>
<dbReference type="Pfam" id="PF02789">
    <property type="entry name" value="Peptidase_M17_N"/>
    <property type="match status" value="1"/>
</dbReference>
<dbReference type="Gene3D" id="3.40.630.10">
    <property type="entry name" value="Zn peptidases"/>
    <property type="match status" value="1"/>
</dbReference>
<dbReference type="InterPro" id="IPR000819">
    <property type="entry name" value="Peptidase_M17_C"/>
</dbReference>
<gene>
    <name evidence="8" type="primary">pepA</name>
    <name evidence="11" type="ORF">AJE_16364</name>
</gene>
<dbReference type="STRING" id="1129374.AJE_16364"/>
<dbReference type="AlphaFoldDB" id="H3ZIR0"/>
<dbReference type="PROSITE" id="PS51257">
    <property type="entry name" value="PROKAR_LIPOPROTEIN"/>
    <property type="match status" value="1"/>
</dbReference>
<dbReference type="GO" id="GO:0030145">
    <property type="term" value="F:manganese ion binding"/>
    <property type="evidence" value="ECO:0007669"/>
    <property type="project" value="UniProtKB-UniRule"/>
</dbReference>
<dbReference type="PANTHER" id="PTHR11963">
    <property type="entry name" value="LEUCINE AMINOPEPTIDASE-RELATED"/>
    <property type="match status" value="1"/>
</dbReference>
<evidence type="ECO:0000313" key="11">
    <source>
        <dbReference type="EMBL" id="EHR39531.1"/>
    </source>
</evidence>
<evidence type="ECO:0000256" key="4">
    <source>
        <dbReference type="ARBA" id="ARBA00022438"/>
    </source>
</evidence>
<feature type="binding site" evidence="8">
    <location>
        <position position="276"/>
    </location>
    <ligand>
        <name>Mn(2+)</name>
        <dbReference type="ChEBI" id="CHEBI:29035"/>
        <label>2</label>
    </ligand>
</feature>
<dbReference type="InterPro" id="IPR023042">
    <property type="entry name" value="Peptidase_M17_leu_NH2_pept"/>
</dbReference>
<keyword evidence="12" id="KW-1185">Reference proteome</keyword>
<dbReference type="InterPro" id="IPR043472">
    <property type="entry name" value="Macro_dom-like"/>
</dbReference>
<feature type="signal peptide" evidence="9">
    <location>
        <begin position="1"/>
        <end position="21"/>
    </location>
</feature>
<dbReference type="PROSITE" id="PS00631">
    <property type="entry name" value="CYTOSOL_AP"/>
    <property type="match status" value="1"/>
</dbReference>
<dbReference type="GO" id="GO:0070006">
    <property type="term" value="F:metalloaminopeptidase activity"/>
    <property type="evidence" value="ECO:0007669"/>
    <property type="project" value="InterPro"/>
</dbReference>
<dbReference type="EC" id="3.4.11.1" evidence="8"/>
<dbReference type="SUPFAM" id="SSF52949">
    <property type="entry name" value="Macro domain-like"/>
    <property type="match status" value="1"/>
</dbReference>
<evidence type="ECO:0000256" key="6">
    <source>
        <dbReference type="ARBA" id="ARBA00022801"/>
    </source>
</evidence>
<evidence type="ECO:0000256" key="7">
    <source>
        <dbReference type="ARBA" id="ARBA00023211"/>
    </source>
</evidence>
<comment type="cofactor">
    <cofactor evidence="8">
        <name>Mn(2+)</name>
        <dbReference type="ChEBI" id="CHEBI:29035"/>
    </cofactor>
    <text evidence="8">Binds 2 manganese ions per subunit.</text>
</comment>
<evidence type="ECO:0000256" key="8">
    <source>
        <dbReference type="HAMAP-Rule" id="MF_00181"/>
    </source>
</evidence>
<protein>
    <recommendedName>
        <fullName evidence="8">Probable cytosol aminopeptidase</fullName>
        <ecNumber evidence="8">3.4.11.1</ecNumber>
    </recommendedName>
    <alternativeName>
        <fullName evidence="8">Leucine aminopeptidase</fullName>
        <shortName evidence="8">LAP</shortName>
        <ecNumber evidence="8">3.4.11.10</ecNumber>
    </alternativeName>
    <alternativeName>
        <fullName evidence="8">Leucyl aminopeptidase</fullName>
    </alternativeName>
</protein>
<dbReference type="CDD" id="cd00433">
    <property type="entry name" value="Peptidase_M17"/>
    <property type="match status" value="1"/>
</dbReference>
<dbReference type="EC" id="3.4.11.10" evidence="8"/>
<dbReference type="InterPro" id="IPR008283">
    <property type="entry name" value="Peptidase_M17_N"/>
</dbReference>
<dbReference type="HAMAP" id="MF_00181">
    <property type="entry name" value="Cytosol_peptidase_M17"/>
    <property type="match status" value="1"/>
</dbReference>
<dbReference type="SUPFAM" id="SSF53187">
    <property type="entry name" value="Zn-dependent exopeptidases"/>
    <property type="match status" value="1"/>
</dbReference>
<feature type="binding site" evidence="8">
    <location>
        <position position="356"/>
    </location>
    <ligand>
        <name>Mn(2+)</name>
        <dbReference type="ChEBI" id="CHEBI:29035"/>
        <label>2</label>
    </ligand>
</feature>
<comment type="similarity">
    <text evidence="3 8">Belongs to the peptidase M17 family.</text>
</comment>
<dbReference type="GO" id="GO:0005737">
    <property type="term" value="C:cytoplasm"/>
    <property type="evidence" value="ECO:0007669"/>
    <property type="project" value="UniProtKB-SubCell"/>
</dbReference>
<keyword evidence="4 8" id="KW-0031">Aminopeptidase</keyword>
<dbReference type="EMBL" id="AHTH01000053">
    <property type="protein sequence ID" value="EHR39531.1"/>
    <property type="molecule type" value="Genomic_DNA"/>
</dbReference>
<comment type="catalytic activity">
    <reaction evidence="2 8">
        <text>Release of an N-terminal amino acid, preferentially leucine, but not glutamic or aspartic acids.</text>
        <dbReference type="EC" id="3.4.11.10"/>
    </reaction>
</comment>
<evidence type="ECO:0000256" key="9">
    <source>
        <dbReference type="SAM" id="SignalP"/>
    </source>
</evidence>
<feature type="binding site" evidence="8">
    <location>
        <position position="295"/>
    </location>
    <ligand>
        <name>Mn(2+)</name>
        <dbReference type="ChEBI" id="CHEBI:29035"/>
        <label>2</label>
    </ligand>
</feature>
<comment type="function">
    <text evidence="8">Presumably involved in the processing and regular turnover of intracellular proteins. Catalyzes the removal of unsubstituted N-terminal amino acids from various peptides.</text>
</comment>
<dbReference type="PRINTS" id="PR00481">
    <property type="entry name" value="LAMNOPPTDASE"/>
</dbReference>
<feature type="chain" id="PRO_5003592413" description="Probable cytosol aminopeptidase" evidence="9">
    <location>
        <begin position="22"/>
        <end position="503"/>
    </location>
</feature>
<comment type="subcellular location">
    <subcellularLocation>
        <location evidence="8">Cytoplasm</location>
    </subcellularLocation>
</comment>
<name>H3ZIR0_9ALTE</name>
<accession>H3ZIR0</accession>
<feature type="binding site" evidence="8">
    <location>
        <position position="356"/>
    </location>
    <ligand>
        <name>Mn(2+)</name>
        <dbReference type="ChEBI" id="CHEBI:29035"/>
        <label>1</label>
    </ligand>
</feature>
<evidence type="ECO:0000256" key="3">
    <source>
        <dbReference type="ARBA" id="ARBA00009528"/>
    </source>
</evidence>
<dbReference type="Proteomes" id="UP000012046">
    <property type="component" value="Unassembled WGS sequence"/>
</dbReference>
<feature type="active site" evidence="8">
    <location>
        <position position="358"/>
    </location>
</feature>
<dbReference type="RefSeq" id="WP_008951790.1">
    <property type="nucleotide sequence ID" value="NZ_AHTH01000053.1"/>
</dbReference>